<feature type="transmembrane region" description="Helical" evidence="6">
    <location>
        <begin position="84"/>
        <end position="104"/>
    </location>
</feature>
<protein>
    <recommendedName>
        <fullName evidence="6">Probable membrane transporter protein</fullName>
    </recommendedName>
</protein>
<feature type="transmembrane region" description="Helical" evidence="6">
    <location>
        <begin position="20"/>
        <end position="49"/>
    </location>
</feature>
<dbReference type="PANTHER" id="PTHR43701">
    <property type="entry name" value="MEMBRANE TRANSPORTER PROTEIN MJ0441-RELATED"/>
    <property type="match status" value="1"/>
</dbReference>
<dbReference type="Pfam" id="PF01925">
    <property type="entry name" value="TauE"/>
    <property type="match status" value="1"/>
</dbReference>
<keyword evidence="4 6" id="KW-1133">Transmembrane helix</keyword>
<dbReference type="EMBL" id="JACHNU010000004">
    <property type="protein sequence ID" value="MBB4663554.1"/>
    <property type="molecule type" value="Genomic_DNA"/>
</dbReference>
<dbReference type="RefSeq" id="WP_183343277.1">
    <property type="nucleotide sequence ID" value="NZ_JACHNU010000004.1"/>
</dbReference>
<dbReference type="PANTHER" id="PTHR43701:SF2">
    <property type="entry name" value="MEMBRANE TRANSPORTER PROTEIN YJNA-RELATED"/>
    <property type="match status" value="1"/>
</dbReference>
<keyword evidence="6" id="KW-1003">Cell membrane</keyword>
<dbReference type="AlphaFoldDB" id="A0A840IHM4"/>
<keyword evidence="3 6" id="KW-0812">Transmembrane</keyword>
<gene>
    <name evidence="7" type="ORF">BDZ31_003149</name>
</gene>
<sequence>MDETVAEGALSGRDRLLRLAAIGTAGGLFSGLFGVGGGTVMVPLLLLWLGYEARAAAATSLGAIVLVAGFAVATQGLYGNVDVVAGLLVGIPAIGGVIAGTWLQQRLPSDVIAFAFAVLMVAGAIQLVVS</sequence>
<comment type="caution">
    <text evidence="7">The sequence shown here is derived from an EMBL/GenBank/DDBJ whole genome shotgun (WGS) entry which is preliminary data.</text>
</comment>
<evidence type="ECO:0000256" key="4">
    <source>
        <dbReference type="ARBA" id="ARBA00022989"/>
    </source>
</evidence>
<organism evidence="7 8">
    <name type="scientific">Conexibacter arvalis</name>
    <dbReference type="NCBI Taxonomy" id="912552"/>
    <lineage>
        <taxon>Bacteria</taxon>
        <taxon>Bacillati</taxon>
        <taxon>Actinomycetota</taxon>
        <taxon>Thermoleophilia</taxon>
        <taxon>Solirubrobacterales</taxon>
        <taxon>Conexibacteraceae</taxon>
        <taxon>Conexibacter</taxon>
    </lineage>
</organism>
<reference evidence="7 8" key="1">
    <citation type="submission" date="2020-08" db="EMBL/GenBank/DDBJ databases">
        <title>Genomic Encyclopedia of Archaeal and Bacterial Type Strains, Phase II (KMG-II): from individual species to whole genera.</title>
        <authorList>
            <person name="Goeker M."/>
        </authorList>
    </citation>
    <scope>NUCLEOTIDE SEQUENCE [LARGE SCALE GENOMIC DNA]</scope>
    <source>
        <strain evidence="7 8">DSM 23288</strain>
    </source>
</reference>
<keyword evidence="8" id="KW-1185">Reference proteome</keyword>
<dbReference type="Proteomes" id="UP000585272">
    <property type="component" value="Unassembled WGS sequence"/>
</dbReference>
<evidence type="ECO:0000313" key="7">
    <source>
        <dbReference type="EMBL" id="MBB4663554.1"/>
    </source>
</evidence>
<accession>A0A840IHM4</accession>
<evidence type="ECO:0000256" key="6">
    <source>
        <dbReference type="RuleBase" id="RU363041"/>
    </source>
</evidence>
<proteinExistence type="inferred from homology"/>
<comment type="similarity">
    <text evidence="2 6">Belongs to the 4-toluene sulfonate uptake permease (TSUP) (TC 2.A.102) family.</text>
</comment>
<comment type="subcellular location">
    <subcellularLocation>
        <location evidence="6">Cell membrane</location>
        <topology evidence="6">Multi-pass membrane protein</topology>
    </subcellularLocation>
    <subcellularLocation>
        <location evidence="1">Membrane</location>
        <topology evidence="1">Multi-pass membrane protein</topology>
    </subcellularLocation>
</comment>
<feature type="transmembrane region" description="Helical" evidence="6">
    <location>
        <begin position="111"/>
        <end position="129"/>
    </location>
</feature>
<evidence type="ECO:0000313" key="8">
    <source>
        <dbReference type="Proteomes" id="UP000585272"/>
    </source>
</evidence>
<feature type="transmembrane region" description="Helical" evidence="6">
    <location>
        <begin position="56"/>
        <end position="78"/>
    </location>
</feature>
<keyword evidence="5 6" id="KW-0472">Membrane</keyword>
<dbReference type="InterPro" id="IPR002781">
    <property type="entry name" value="TM_pro_TauE-like"/>
</dbReference>
<name>A0A840IHM4_9ACTN</name>
<evidence type="ECO:0000256" key="3">
    <source>
        <dbReference type="ARBA" id="ARBA00022692"/>
    </source>
</evidence>
<evidence type="ECO:0000256" key="2">
    <source>
        <dbReference type="ARBA" id="ARBA00009142"/>
    </source>
</evidence>
<dbReference type="GO" id="GO:0005886">
    <property type="term" value="C:plasma membrane"/>
    <property type="evidence" value="ECO:0007669"/>
    <property type="project" value="UniProtKB-SubCell"/>
</dbReference>
<evidence type="ECO:0000256" key="5">
    <source>
        <dbReference type="ARBA" id="ARBA00023136"/>
    </source>
</evidence>
<dbReference type="InterPro" id="IPR051598">
    <property type="entry name" value="TSUP/Inactive_protease-like"/>
</dbReference>
<evidence type="ECO:0000256" key="1">
    <source>
        <dbReference type="ARBA" id="ARBA00004141"/>
    </source>
</evidence>